<protein>
    <submittedName>
        <fullName evidence="2">Uncharacterized protein</fullName>
    </submittedName>
</protein>
<gene>
    <name evidence="2" type="ORF">EJB05_27476</name>
</gene>
<evidence type="ECO:0000313" key="2">
    <source>
        <dbReference type="EMBL" id="TVU25002.1"/>
    </source>
</evidence>
<evidence type="ECO:0000313" key="3">
    <source>
        <dbReference type="Proteomes" id="UP000324897"/>
    </source>
</evidence>
<keyword evidence="3" id="KW-1185">Reference proteome</keyword>
<reference evidence="2 3" key="1">
    <citation type="journal article" date="2019" name="Sci. Rep.">
        <title>A high-quality genome of Eragrostis curvula grass provides insights into Poaceae evolution and supports new strategies to enhance forage quality.</title>
        <authorList>
            <person name="Carballo J."/>
            <person name="Santos B.A.C.M."/>
            <person name="Zappacosta D."/>
            <person name="Garbus I."/>
            <person name="Selva J.P."/>
            <person name="Gallo C.A."/>
            <person name="Diaz A."/>
            <person name="Albertini E."/>
            <person name="Caccamo M."/>
            <person name="Echenique V."/>
        </authorList>
    </citation>
    <scope>NUCLEOTIDE SEQUENCE [LARGE SCALE GENOMIC DNA]</scope>
    <source>
        <strain evidence="3">cv. Victoria</strain>
        <tissue evidence="2">Leaf</tissue>
    </source>
</reference>
<dbReference type="EMBL" id="RWGY01000013">
    <property type="protein sequence ID" value="TVU25002.1"/>
    <property type="molecule type" value="Genomic_DNA"/>
</dbReference>
<organism evidence="2 3">
    <name type="scientific">Eragrostis curvula</name>
    <name type="common">weeping love grass</name>
    <dbReference type="NCBI Taxonomy" id="38414"/>
    <lineage>
        <taxon>Eukaryota</taxon>
        <taxon>Viridiplantae</taxon>
        <taxon>Streptophyta</taxon>
        <taxon>Embryophyta</taxon>
        <taxon>Tracheophyta</taxon>
        <taxon>Spermatophyta</taxon>
        <taxon>Magnoliopsida</taxon>
        <taxon>Liliopsida</taxon>
        <taxon>Poales</taxon>
        <taxon>Poaceae</taxon>
        <taxon>PACMAD clade</taxon>
        <taxon>Chloridoideae</taxon>
        <taxon>Eragrostideae</taxon>
        <taxon>Eragrostidinae</taxon>
        <taxon>Eragrostis</taxon>
    </lineage>
</organism>
<accession>A0A5J9UMN3</accession>
<dbReference type="Gramene" id="TVU25002">
    <property type="protein sequence ID" value="TVU25002"/>
    <property type="gene ID" value="EJB05_27476"/>
</dbReference>
<comment type="caution">
    <text evidence="2">The sequence shown here is derived from an EMBL/GenBank/DDBJ whole genome shotgun (WGS) entry which is preliminary data.</text>
</comment>
<proteinExistence type="predicted"/>
<dbReference type="Proteomes" id="UP000324897">
    <property type="component" value="Chromosome 2"/>
</dbReference>
<sequence length="161" mass="16471">MEVEVASGWSWACSPSTPRSPCLMATTRLVAIHGKVALIERRLVGGGAPAQHRRQLQGGGSTAGTRGLAASVVCCPAAATCTASTNNFDLGGGRRGRQLQVPSSSSPSTTAGCIGGRWMRRTVDGGRRGGEEGPLGVSVSVVPCALPVRLPPPAPRRPPAH</sequence>
<dbReference type="AlphaFoldDB" id="A0A5J9UMN3"/>
<name>A0A5J9UMN3_9POAL</name>
<feature type="compositionally biased region" description="Polar residues" evidence="1">
    <location>
        <begin position="100"/>
        <end position="111"/>
    </location>
</feature>
<feature type="non-terminal residue" evidence="2">
    <location>
        <position position="1"/>
    </location>
</feature>
<evidence type="ECO:0000256" key="1">
    <source>
        <dbReference type="SAM" id="MobiDB-lite"/>
    </source>
</evidence>
<feature type="region of interest" description="Disordered" evidence="1">
    <location>
        <begin position="89"/>
        <end position="115"/>
    </location>
</feature>